<dbReference type="InterPro" id="IPR036942">
    <property type="entry name" value="Beta-barrel_TonB_sf"/>
</dbReference>
<organism evidence="15 16">
    <name type="scientific">Hydrogenispora ethanolica</name>
    <dbReference type="NCBI Taxonomy" id="1082276"/>
    <lineage>
        <taxon>Bacteria</taxon>
        <taxon>Bacillati</taxon>
        <taxon>Bacillota</taxon>
        <taxon>Hydrogenispora</taxon>
    </lineage>
</organism>
<accession>A0A4R1RQA2</accession>
<evidence type="ECO:0000259" key="14">
    <source>
        <dbReference type="Pfam" id="PF07715"/>
    </source>
</evidence>
<dbReference type="Gene3D" id="2.40.170.20">
    <property type="entry name" value="TonB-dependent receptor, beta-barrel domain"/>
    <property type="match status" value="1"/>
</dbReference>
<evidence type="ECO:0000256" key="1">
    <source>
        <dbReference type="ARBA" id="ARBA00004571"/>
    </source>
</evidence>
<comment type="subcellular location">
    <subcellularLocation>
        <location evidence="1 10">Cell outer membrane</location>
        <topology evidence="1 10">Multi-pass membrane protein</topology>
    </subcellularLocation>
</comment>
<evidence type="ECO:0000256" key="10">
    <source>
        <dbReference type="PROSITE-ProRule" id="PRU01360"/>
    </source>
</evidence>
<evidence type="ECO:0000259" key="13">
    <source>
        <dbReference type="Pfam" id="PF00593"/>
    </source>
</evidence>
<dbReference type="AlphaFoldDB" id="A0A4R1RQA2"/>
<dbReference type="PANTHER" id="PTHR30069:SF29">
    <property type="entry name" value="HEMOGLOBIN AND HEMOGLOBIN-HAPTOGLOBIN-BINDING PROTEIN 1-RELATED"/>
    <property type="match status" value="1"/>
</dbReference>
<feature type="domain" description="TonB-dependent receptor-like beta-barrel" evidence="13">
    <location>
        <begin position="172"/>
        <end position="587"/>
    </location>
</feature>
<keyword evidence="5 12" id="KW-0732">Signal</keyword>
<evidence type="ECO:0000256" key="6">
    <source>
        <dbReference type="ARBA" id="ARBA00023077"/>
    </source>
</evidence>
<dbReference type="Gene3D" id="2.170.130.10">
    <property type="entry name" value="TonB-dependent receptor, plug domain"/>
    <property type="match status" value="1"/>
</dbReference>
<keyword evidence="8" id="KW-0675">Receptor</keyword>
<gene>
    <name evidence="15" type="ORF">EDC14_101314</name>
</gene>
<dbReference type="RefSeq" id="WP_165907970.1">
    <property type="nucleotide sequence ID" value="NZ_SLUN01000013.1"/>
</dbReference>
<dbReference type="InterPro" id="IPR000531">
    <property type="entry name" value="Beta-barrel_TonB"/>
</dbReference>
<reference evidence="15 16" key="1">
    <citation type="submission" date="2019-03" db="EMBL/GenBank/DDBJ databases">
        <title>Genomic Encyclopedia of Type Strains, Phase IV (KMG-IV): sequencing the most valuable type-strain genomes for metagenomic binning, comparative biology and taxonomic classification.</title>
        <authorList>
            <person name="Goeker M."/>
        </authorList>
    </citation>
    <scope>NUCLEOTIDE SEQUENCE [LARGE SCALE GENOMIC DNA]</scope>
    <source>
        <strain evidence="15 16">LX-B</strain>
    </source>
</reference>
<evidence type="ECO:0000256" key="9">
    <source>
        <dbReference type="ARBA" id="ARBA00023237"/>
    </source>
</evidence>
<protein>
    <submittedName>
        <fullName evidence="15">Vitamin B12 transporter</fullName>
    </submittedName>
</protein>
<comment type="caution">
    <text evidence="15">The sequence shown here is derived from an EMBL/GenBank/DDBJ whole genome shotgun (WGS) entry which is preliminary data.</text>
</comment>
<evidence type="ECO:0000256" key="3">
    <source>
        <dbReference type="ARBA" id="ARBA00022452"/>
    </source>
</evidence>
<keyword evidence="2 10" id="KW-0813">Transport</keyword>
<evidence type="ECO:0000256" key="4">
    <source>
        <dbReference type="ARBA" id="ARBA00022692"/>
    </source>
</evidence>
<keyword evidence="6 11" id="KW-0798">TonB box</keyword>
<dbReference type="PANTHER" id="PTHR30069">
    <property type="entry name" value="TONB-DEPENDENT OUTER MEMBRANE RECEPTOR"/>
    <property type="match status" value="1"/>
</dbReference>
<dbReference type="InterPro" id="IPR039426">
    <property type="entry name" value="TonB-dep_rcpt-like"/>
</dbReference>
<evidence type="ECO:0000256" key="7">
    <source>
        <dbReference type="ARBA" id="ARBA00023136"/>
    </source>
</evidence>
<keyword evidence="9 10" id="KW-0998">Cell outer membrane</keyword>
<dbReference type="InterPro" id="IPR037066">
    <property type="entry name" value="Plug_dom_sf"/>
</dbReference>
<dbReference type="PROSITE" id="PS52016">
    <property type="entry name" value="TONB_DEPENDENT_REC_3"/>
    <property type="match status" value="1"/>
</dbReference>
<feature type="chain" id="PRO_5020216932" evidence="12">
    <location>
        <begin position="26"/>
        <end position="613"/>
    </location>
</feature>
<dbReference type="EMBL" id="SLUN01000013">
    <property type="protein sequence ID" value="TCL68474.1"/>
    <property type="molecule type" value="Genomic_DNA"/>
</dbReference>
<dbReference type="GO" id="GO:0015344">
    <property type="term" value="F:siderophore uptake transmembrane transporter activity"/>
    <property type="evidence" value="ECO:0007669"/>
    <property type="project" value="TreeGrafter"/>
</dbReference>
<keyword evidence="3 10" id="KW-1134">Transmembrane beta strand</keyword>
<dbReference type="Pfam" id="PF00593">
    <property type="entry name" value="TonB_dep_Rec_b-barrel"/>
    <property type="match status" value="1"/>
</dbReference>
<dbReference type="Pfam" id="PF07715">
    <property type="entry name" value="Plug"/>
    <property type="match status" value="1"/>
</dbReference>
<evidence type="ECO:0000256" key="8">
    <source>
        <dbReference type="ARBA" id="ARBA00023170"/>
    </source>
</evidence>
<keyword evidence="7 10" id="KW-0472">Membrane</keyword>
<evidence type="ECO:0000313" key="16">
    <source>
        <dbReference type="Proteomes" id="UP000295008"/>
    </source>
</evidence>
<feature type="signal peptide" evidence="12">
    <location>
        <begin position="1"/>
        <end position="25"/>
    </location>
</feature>
<comment type="similarity">
    <text evidence="10 11">Belongs to the TonB-dependent receptor family.</text>
</comment>
<dbReference type="GO" id="GO:0044718">
    <property type="term" value="P:siderophore transmembrane transport"/>
    <property type="evidence" value="ECO:0007669"/>
    <property type="project" value="TreeGrafter"/>
</dbReference>
<dbReference type="CDD" id="cd01347">
    <property type="entry name" value="ligand_gated_channel"/>
    <property type="match status" value="1"/>
</dbReference>
<dbReference type="GO" id="GO:0009279">
    <property type="term" value="C:cell outer membrane"/>
    <property type="evidence" value="ECO:0007669"/>
    <property type="project" value="UniProtKB-SubCell"/>
</dbReference>
<evidence type="ECO:0000256" key="2">
    <source>
        <dbReference type="ARBA" id="ARBA00022448"/>
    </source>
</evidence>
<name>A0A4R1RQA2_HYDET</name>
<keyword evidence="4 10" id="KW-0812">Transmembrane</keyword>
<dbReference type="SUPFAM" id="SSF56935">
    <property type="entry name" value="Porins"/>
    <property type="match status" value="1"/>
</dbReference>
<evidence type="ECO:0000313" key="15">
    <source>
        <dbReference type="EMBL" id="TCL68474.1"/>
    </source>
</evidence>
<evidence type="ECO:0000256" key="11">
    <source>
        <dbReference type="RuleBase" id="RU003357"/>
    </source>
</evidence>
<evidence type="ECO:0000256" key="5">
    <source>
        <dbReference type="ARBA" id="ARBA00022729"/>
    </source>
</evidence>
<dbReference type="Proteomes" id="UP000295008">
    <property type="component" value="Unassembled WGS sequence"/>
</dbReference>
<proteinExistence type="inferred from homology"/>
<sequence>MKRSFWSWIPLTLAIALCGYPVASAATETDTYEEAEVVVTASRVQQPQAQAPGTTEVITRQDIEASGTEQGSVAQALSANGQPIAQYSGTGTASIRLDGADSQQTLVMVNGVPANTGTLGMVDLSAFPAASVERIEVTHGPLSALYGANALGGVVNIITDLTGEPQNQVSLAGGTFDTGRFNVTTIQERWGFAIGRNITDGSRARSDLAANYFTGQYNFFEEEDNYLKLYLQATSKQIEVPGSVAYPVFQGEQSDDSYTVNLNGKSQFLAGTWEYKLYHQFWDEDYDQPAYAGAPYYQLEDHGRYRSKVLGSDIAGTYTLGEHEILGGLTVKQTKFESDKAGAHTQDDWAFFAQDTYRPIPGLSLIGGLRQDHSSQFGSELSPRVSLVQQVGDALTLKYGYGEAYRVPTINDLYWDQVGMYSNPDLRPERGRRFDISAEYRQGVSTWTVNLFRNRLRDGIQWTPVDLSNPLGNWLVDNVARSKVNGVTIGWKGTWQLLTGWVNYHWLDREDDAYGTGNYQAGNFFGKNQVDLGLTLGDPKANLNLNWKFVRNRTWSGSELSGYNVGDLNFRYRFTPSFAMSLGIANLTDQEYAVYSGYPMPGRAGLLTAKYSF</sequence>
<feature type="domain" description="TonB-dependent receptor plug" evidence="14">
    <location>
        <begin position="48"/>
        <end position="154"/>
    </location>
</feature>
<keyword evidence="16" id="KW-1185">Reference proteome</keyword>
<evidence type="ECO:0000256" key="12">
    <source>
        <dbReference type="SAM" id="SignalP"/>
    </source>
</evidence>
<dbReference type="InterPro" id="IPR012910">
    <property type="entry name" value="Plug_dom"/>
</dbReference>